<feature type="transmembrane region" description="Helical" evidence="2">
    <location>
        <begin position="147"/>
        <end position="172"/>
    </location>
</feature>
<evidence type="ECO:0000256" key="1">
    <source>
        <dbReference type="SAM" id="MobiDB-lite"/>
    </source>
</evidence>
<sequence length="280" mass="31557">MKVWWLAVSFAWGTSNLWHQKYDIEPESREWTFGQVVALVLLLAPVVGLIEGYCMRKSSTAFYKHAFRKVHPNSNGEIDVLPSASSSTSPSSPEQHDNSNTQTHLSGVVQLGMPAYLAPRLLPSQAPNFLEHGPDFDFYNNSPSFSLLIIATLFTIAQICTWTLFLLASGAFTPLDTFVIYTPYTLAMSFATCVLVALVFGKLEPTSSQRRHHVVKILYFFAYFVMLQIGVLTGFLGLFLGFDMWLRIGYLGMYVGLSCWQARCVKRRLSNGRDGLWRDE</sequence>
<dbReference type="Proteomes" id="UP001140560">
    <property type="component" value="Unassembled WGS sequence"/>
</dbReference>
<feature type="transmembrane region" description="Helical" evidence="2">
    <location>
        <begin position="33"/>
        <end position="54"/>
    </location>
</feature>
<evidence type="ECO:0000313" key="3">
    <source>
        <dbReference type="EMBL" id="KAJ4371347.1"/>
    </source>
</evidence>
<keyword evidence="2" id="KW-1133">Transmembrane helix</keyword>
<feature type="transmembrane region" description="Helical" evidence="2">
    <location>
        <begin position="178"/>
        <end position="200"/>
    </location>
</feature>
<keyword evidence="2" id="KW-0472">Membrane</keyword>
<dbReference type="OrthoDB" id="5427664at2759"/>
<protein>
    <submittedName>
        <fullName evidence="3">Uncharacterized protein</fullName>
    </submittedName>
</protein>
<comment type="caution">
    <text evidence="3">The sequence shown here is derived from an EMBL/GenBank/DDBJ whole genome shotgun (WGS) entry which is preliminary data.</text>
</comment>
<dbReference type="AlphaFoldDB" id="A0A9W8Y9P5"/>
<feature type="compositionally biased region" description="Low complexity" evidence="1">
    <location>
        <begin position="82"/>
        <end position="93"/>
    </location>
</feature>
<proteinExistence type="predicted"/>
<evidence type="ECO:0000313" key="4">
    <source>
        <dbReference type="Proteomes" id="UP001140560"/>
    </source>
</evidence>
<evidence type="ECO:0000256" key="2">
    <source>
        <dbReference type="SAM" id="Phobius"/>
    </source>
</evidence>
<dbReference type="EMBL" id="JAPEUY010000007">
    <property type="protein sequence ID" value="KAJ4371347.1"/>
    <property type="molecule type" value="Genomic_DNA"/>
</dbReference>
<reference evidence="3" key="1">
    <citation type="submission" date="2022-10" db="EMBL/GenBank/DDBJ databases">
        <title>Tapping the CABI collections for fungal endophytes: first genome assemblies for Collariella, Neodidymelliopsis, Ascochyta clinopodiicola, Didymella pomorum, Didymosphaeria variabile, Neocosmospora piperis and Neocucurbitaria cava.</title>
        <authorList>
            <person name="Hill R."/>
        </authorList>
    </citation>
    <scope>NUCLEOTIDE SEQUENCE</scope>
    <source>
        <strain evidence="3">IMI 356814</strain>
    </source>
</reference>
<keyword evidence="2" id="KW-0812">Transmembrane</keyword>
<feature type="region of interest" description="Disordered" evidence="1">
    <location>
        <begin position="81"/>
        <end position="101"/>
    </location>
</feature>
<feature type="transmembrane region" description="Helical" evidence="2">
    <location>
        <begin position="220"/>
        <end position="242"/>
    </location>
</feature>
<keyword evidence="4" id="KW-1185">Reference proteome</keyword>
<accession>A0A9W8Y9P5</accession>
<name>A0A9W8Y9P5_9PLEO</name>
<gene>
    <name evidence="3" type="ORF">N0V83_004564</name>
</gene>
<organism evidence="3 4">
    <name type="scientific">Neocucurbitaria cava</name>
    <dbReference type="NCBI Taxonomy" id="798079"/>
    <lineage>
        <taxon>Eukaryota</taxon>
        <taxon>Fungi</taxon>
        <taxon>Dikarya</taxon>
        <taxon>Ascomycota</taxon>
        <taxon>Pezizomycotina</taxon>
        <taxon>Dothideomycetes</taxon>
        <taxon>Pleosporomycetidae</taxon>
        <taxon>Pleosporales</taxon>
        <taxon>Pleosporineae</taxon>
        <taxon>Cucurbitariaceae</taxon>
        <taxon>Neocucurbitaria</taxon>
    </lineage>
</organism>